<proteinExistence type="predicted"/>
<sequence length="230" mass="26802">MGFKGLAGWLGNGQVSAEFYHEILKFVAVYINSKRVDSRKYGMSKHELAYEVTHSFVLKLPQLRMEVLERSKNPEAYFTAALRNFVLDYLSKNEMEYLSLDSDAGENRDWIEVTISAETYQHSYNVLNEVELEDAEDEEVELVLEQLVEELEASSQNVRRNLMVFFLTELRQDVNTSQLYEYGLTPANIYKIRQRAKEFLKSFAREHGYDERAVVKATFKYLSAFVQSNE</sequence>
<evidence type="ECO:0000313" key="2">
    <source>
        <dbReference type="Proteomes" id="UP000094570"/>
    </source>
</evidence>
<evidence type="ECO:0000313" key="1">
    <source>
        <dbReference type="EMBL" id="ODN29845.1"/>
    </source>
</evidence>
<gene>
    <name evidence="1" type="ORF">A4H02_08530</name>
</gene>
<keyword evidence="2" id="KW-1185">Reference proteome</keyword>
<reference evidence="2" key="1">
    <citation type="submission" date="2016-04" db="EMBL/GenBank/DDBJ databases">
        <title>The genome sequence project of a novel Fervidobacterium isolate from a hot spring in Thailand.</title>
        <authorList>
            <person name="Gonzalez J.M."/>
            <person name="Cuecas A."/>
            <person name="Kanoksilapatham W."/>
        </authorList>
    </citation>
    <scope>NUCLEOTIDE SEQUENCE [LARGE SCALE GENOMIC DNA]</scope>
    <source>
        <strain evidence="2">FC2004</strain>
    </source>
</reference>
<dbReference type="EMBL" id="LWAF01000017">
    <property type="protein sequence ID" value="ODN29845.1"/>
    <property type="molecule type" value="Genomic_DNA"/>
</dbReference>
<protein>
    <submittedName>
        <fullName evidence="1">Uncharacterized protein</fullName>
    </submittedName>
</protein>
<dbReference type="RefSeq" id="WP_069293761.1">
    <property type="nucleotide sequence ID" value="NZ_CP140110.1"/>
</dbReference>
<dbReference type="Proteomes" id="UP000094570">
    <property type="component" value="Unassembled WGS sequence"/>
</dbReference>
<name>A0A1E3G0T9_9BACT</name>
<comment type="caution">
    <text evidence="1">The sequence shown here is derived from an EMBL/GenBank/DDBJ whole genome shotgun (WGS) entry which is preliminary data.</text>
</comment>
<accession>A0A1E3G0T9</accession>
<organism evidence="1 2">
    <name type="scientific">Fervidobacterium thailandense</name>
    <dbReference type="NCBI Taxonomy" id="1008305"/>
    <lineage>
        <taxon>Bacteria</taxon>
        <taxon>Thermotogati</taxon>
        <taxon>Thermotogota</taxon>
        <taxon>Thermotogae</taxon>
        <taxon>Thermotogales</taxon>
        <taxon>Fervidobacteriaceae</taxon>
        <taxon>Fervidobacterium</taxon>
    </lineage>
</organism>
<dbReference type="AlphaFoldDB" id="A0A1E3G0T9"/>